<keyword evidence="3" id="KW-0807">Transducer</keyword>
<evidence type="ECO:0000259" key="7">
    <source>
        <dbReference type="PROSITE" id="PS50111"/>
    </source>
</evidence>
<dbReference type="RefSeq" id="WP_166108396.1">
    <property type="nucleotide sequence ID" value="NZ_JAADJT010000019.1"/>
</dbReference>
<keyword evidence="6" id="KW-0472">Membrane</keyword>
<dbReference type="Proteomes" id="UP000666369">
    <property type="component" value="Unassembled WGS sequence"/>
</dbReference>
<gene>
    <name evidence="8" type="ORF">GW587_28865</name>
</gene>
<dbReference type="Pfam" id="PF12729">
    <property type="entry name" value="4HB_MCP_1"/>
    <property type="match status" value="1"/>
</dbReference>
<comment type="caution">
    <text evidence="8">The sequence shown here is derived from an EMBL/GenBank/DDBJ whole genome shotgun (WGS) entry which is preliminary data.</text>
</comment>
<dbReference type="Pfam" id="PF00015">
    <property type="entry name" value="MCPsignal"/>
    <property type="match status" value="1"/>
</dbReference>
<proteinExistence type="inferred from homology"/>
<keyword evidence="6" id="KW-0812">Transmembrane</keyword>
<evidence type="ECO:0000313" key="8">
    <source>
        <dbReference type="EMBL" id="NGZ88253.1"/>
    </source>
</evidence>
<keyword evidence="1" id="KW-0488">Methylation</keyword>
<evidence type="ECO:0000313" key="9">
    <source>
        <dbReference type="Proteomes" id="UP000666369"/>
    </source>
</evidence>
<dbReference type="SMART" id="SM00283">
    <property type="entry name" value="MA"/>
    <property type="match status" value="1"/>
</dbReference>
<dbReference type="SUPFAM" id="SSF58104">
    <property type="entry name" value="Methyl-accepting chemotaxis protein (MCP) signaling domain"/>
    <property type="match status" value="1"/>
</dbReference>
<dbReference type="InterPro" id="IPR051310">
    <property type="entry name" value="MCP_chemotaxis"/>
</dbReference>
<protein>
    <submittedName>
        <fullName evidence="8">Methyl-accepting chemotaxis protein</fullName>
    </submittedName>
</protein>
<keyword evidence="6" id="KW-1133">Transmembrane helix</keyword>
<dbReference type="PANTHER" id="PTHR43531:SF14">
    <property type="entry name" value="METHYL-ACCEPTING CHEMOTAXIS PROTEIN I-RELATED"/>
    <property type="match status" value="1"/>
</dbReference>
<evidence type="ECO:0000256" key="1">
    <source>
        <dbReference type="ARBA" id="ARBA00022481"/>
    </source>
</evidence>
<dbReference type="InterPro" id="IPR004089">
    <property type="entry name" value="MCPsignal_dom"/>
</dbReference>
<evidence type="ECO:0000256" key="2">
    <source>
        <dbReference type="ARBA" id="ARBA00029447"/>
    </source>
</evidence>
<dbReference type="Gene3D" id="1.10.287.950">
    <property type="entry name" value="Methyl-accepting chemotaxis protein"/>
    <property type="match status" value="1"/>
</dbReference>
<accession>A0ABX0FV30</accession>
<feature type="region of interest" description="Disordered" evidence="5">
    <location>
        <begin position="549"/>
        <end position="590"/>
    </location>
</feature>
<evidence type="ECO:0000256" key="4">
    <source>
        <dbReference type="SAM" id="Coils"/>
    </source>
</evidence>
<dbReference type="PRINTS" id="PR00260">
    <property type="entry name" value="CHEMTRNSDUCR"/>
</dbReference>
<feature type="domain" description="Methyl-accepting transducer" evidence="7">
    <location>
        <begin position="267"/>
        <end position="496"/>
    </location>
</feature>
<sequence>MKVGTRLSLGFGLVLALMLMISLLGVFNMSTIHAKLDRIVNENVVKTELVGTMANSVHIVARVSRSVVLLNDEAAIRAEMAKVQTAREAYNQAVDKLGRMPSTPQGAEIRARIAGMALEARPMNDKVFELALANHDDEATVLLMQQAGPATLKWQDAMDDYARLQKANNQADVDAATVAYHRARLLMLVLSGIAIAVGAVAAVMIARKLLRQLGGEPDYAAEVAGRIAAGDLTVAVDTRHGDDGSMLLAMKKMRDALAGIVGEVRTGTEAIASASSQIAAGNQDLSARTEQQASSLEETASSMEELTSAVRQNNDNARQANQLAQSASAVAQQGGAVVSQVVDTMGAINDSSRKIVDIIAVIDGIAFQTNILALNAAVEAARAGEQGRGFAVVATEVRNLAQRSASAAKEIKELIGDSVEKVEIGSKLVERAGQTMEEVVASVQRVTDITADISTAGDEQSAGIEQINQAVSEMDTVTQQNAALVEEAAAAAEAMQQQAAKLEQVVSVFRLDGAVGRAASGSLAVANTRAMPAFASATAARAAPALAPVAGPRAASGDGGGAAPRKPLATKPRQRQASTATADVSDWEEF</sequence>
<organism evidence="8 9">
    <name type="scientific">Duganella aceris</name>
    <dbReference type="NCBI Taxonomy" id="2703883"/>
    <lineage>
        <taxon>Bacteria</taxon>
        <taxon>Pseudomonadati</taxon>
        <taxon>Pseudomonadota</taxon>
        <taxon>Betaproteobacteria</taxon>
        <taxon>Burkholderiales</taxon>
        <taxon>Oxalobacteraceae</taxon>
        <taxon>Telluria group</taxon>
        <taxon>Duganella</taxon>
    </lineage>
</organism>
<evidence type="ECO:0000256" key="5">
    <source>
        <dbReference type="SAM" id="MobiDB-lite"/>
    </source>
</evidence>
<evidence type="ECO:0000256" key="3">
    <source>
        <dbReference type="PROSITE-ProRule" id="PRU00284"/>
    </source>
</evidence>
<dbReference type="InterPro" id="IPR047347">
    <property type="entry name" value="YvaQ-like_sensor"/>
</dbReference>
<dbReference type="PROSITE" id="PS50111">
    <property type="entry name" value="CHEMOTAXIS_TRANSDUC_2"/>
    <property type="match status" value="1"/>
</dbReference>
<dbReference type="CDD" id="cd19411">
    <property type="entry name" value="MCP2201-like_sensor"/>
    <property type="match status" value="1"/>
</dbReference>
<dbReference type="PANTHER" id="PTHR43531">
    <property type="entry name" value="PROTEIN ICFG"/>
    <property type="match status" value="1"/>
</dbReference>
<comment type="similarity">
    <text evidence="2">Belongs to the methyl-accepting chemotaxis (MCP) protein family.</text>
</comment>
<dbReference type="InterPro" id="IPR004090">
    <property type="entry name" value="Chemotax_Me-accpt_rcpt"/>
</dbReference>
<dbReference type="InterPro" id="IPR024478">
    <property type="entry name" value="HlyB_4HB_MCP"/>
</dbReference>
<dbReference type="CDD" id="cd11386">
    <property type="entry name" value="MCP_signal"/>
    <property type="match status" value="1"/>
</dbReference>
<feature type="transmembrane region" description="Helical" evidence="6">
    <location>
        <begin position="185"/>
        <end position="206"/>
    </location>
</feature>
<keyword evidence="4" id="KW-0175">Coiled coil</keyword>
<reference evidence="9" key="1">
    <citation type="submission" date="2023-07" db="EMBL/GenBank/DDBJ databases">
        <title>Duganella aceri sp. nov., isolated from tree sap.</title>
        <authorList>
            <person name="Kim I.S."/>
        </authorList>
    </citation>
    <scope>NUCLEOTIDE SEQUENCE [LARGE SCALE GENOMIC DNA]</scope>
    <source>
        <strain evidence="9">SAP-35</strain>
    </source>
</reference>
<keyword evidence="9" id="KW-1185">Reference proteome</keyword>
<feature type="coiled-coil region" evidence="4">
    <location>
        <begin position="467"/>
        <end position="505"/>
    </location>
</feature>
<dbReference type="EMBL" id="JAADJT010000019">
    <property type="protein sequence ID" value="NGZ88253.1"/>
    <property type="molecule type" value="Genomic_DNA"/>
</dbReference>
<name>A0ABX0FV30_9BURK</name>
<feature type="transmembrane region" description="Helical" evidence="6">
    <location>
        <begin position="6"/>
        <end position="27"/>
    </location>
</feature>
<feature type="coiled-coil region" evidence="4">
    <location>
        <begin position="286"/>
        <end position="323"/>
    </location>
</feature>
<evidence type="ECO:0000256" key="6">
    <source>
        <dbReference type="SAM" id="Phobius"/>
    </source>
</evidence>